<feature type="binding site" evidence="10">
    <location>
        <position position="258"/>
    </location>
    <ligand>
        <name>Mg(2+)</name>
        <dbReference type="ChEBI" id="CHEBI:18420"/>
    </ligand>
</feature>
<dbReference type="AlphaFoldDB" id="A0A6V8Q628"/>
<evidence type="ECO:0000256" key="8">
    <source>
        <dbReference type="ARBA" id="ARBA00022958"/>
    </source>
</evidence>
<dbReference type="GO" id="GO:0046872">
    <property type="term" value="F:metal ion binding"/>
    <property type="evidence" value="ECO:0007669"/>
    <property type="project" value="UniProtKB-KW"/>
</dbReference>
<dbReference type="GO" id="GO:0030488">
    <property type="term" value="P:tRNA methylation"/>
    <property type="evidence" value="ECO:0007669"/>
    <property type="project" value="TreeGrafter"/>
</dbReference>
<sequence length="461" mass="50152">MYRQDTIVAISTPIGEGAIGIVRMSGEKSVEIGDKLIIFKRGGAIREMADYSMSYGQVIDPFDGQVVDEVVVSVMRAPRSYTREDVVEINCHGGIVALKRAMDLAVQLGARVAEPGEFTKRAFLNGRIDLSQAEAVIDVIRAKTEAQLRAAMQSLEGGLSSKIRNLRSQILEVYAHLEVAVDFSDEDAGALPTQDLIQKLGECQKEAGKLLADARRGKILKEGVKVGIVGRPNVGKSSLLNALLGERRAIVTSIPGTTRDVIEETANIQGVPFRLQDTAGIRDTGHEVEKIGVELSLKTMEEADVVLYVVDGSEPLTKEDLEIGRKLGSKKALVVVNKVDLPVVAELDQVRQVTGERKEIRISATKGWGLEDVERGLVELVFAGELRCLDEAIMVNARQKELLEKAQRAIVSGREALEAGMSEEFAAADVRIAYEALGEILGEKSGEDLLDRIFSEFCIGK</sequence>
<dbReference type="PANTHER" id="PTHR42714">
    <property type="entry name" value="TRNA MODIFICATION GTPASE GTPBP3"/>
    <property type="match status" value="1"/>
</dbReference>
<feature type="domain" description="TrmE-type G" evidence="12">
    <location>
        <begin position="223"/>
        <end position="382"/>
    </location>
</feature>
<accession>A0A6V8Q628</accession>
<dbReference type="Pfam" id="PF10396">
    <property type="entry name" value="TrmE_N"/>
    <property type="match status" value="1"/>
</dbReference>
<feature type="binding site" evidence="10">
    <location>
        <begin position="252"/>
        <end position="258"/>
    </location>
    <ligand>
        <name>GTP</name>
        <dbReference type="ChEBI" id="CHEBI:37565"/>
    </ligand>
</feature>
<organism evidence="13 14">
    <name type="scientific">Candidatus Hakubella thermalkaliphila</name>
    <dbReference type="NCBI Taxonomy" id="2754717"/>
    <lineage>
        <taxon>Bacteria</taxon>
        <taxon>Bacillati</taxon>
        <taxon>Actinomycetota</taxon>
        <taxon>Actinomycetota incertae sedis</taxon>
        <taxon>Candidatus Hakubellales</taxon>
        <taxon>Candidatus Hakubellaceae</taxon>
        <taxon>Candidatus Hakubella</taxon>
    </lineage>
</organism>
<comment type="similarity">
    <text evidence="1 10 11">Belongs to the TRAFAC class TrmE-Era-EngA-EngB-Septin-like GTPase superfamily. TrmE GTPase family.</text>
</comment>
<proteinExistence type="inferred from homology"/>
<feature type="binding site" evidence="10">
    <location>
        <position position="233"/>
    </location>
    <ligand>
        <name>K(+)</name>
        <dbReference type="ChEBI" id="CHEBI:29103"/>
    </ligand>
</feature>
<feature type="binding site" evidence="10">
    <location>
        <position position="254"/>
    </location>
    <ligand>
        <name>K(+)</name>
        <dbReference type="ChEBI" id="CHEBI:29103"/>
    </ligand>
</feature>
<dbReference type="InterPro" id="IPR027266">
    <property type="entry name" value="TrmE/GcvT-like"/>
</dbReference>
<evidence type="ECO:0000256" key="3">
    <source>
        <dbReference type="ARBA" id="ARBA00022694"/>
    </source>
</evidence>
<dbReference type="RefSeq" id="WP_176235409.1">
    <property type="nucleotide sequence ID" value="NZ_BLSD01000016.1"/>
</dbReference>
<dbReference type="CDD" id="cd04164">
    <property type="entry name" value="trmE"/>
    <property type="match status" value="1"/>
</dbReference>
<dbReference type="InterPro" id="IPR027368">
    <property type="entry name" value="MnmE_dom2"/>
</dbReference>
<dbReference type="PROSITE" id="PS51709">
    <property type="entry name" value="G_TRME"/>
    <property type="match status" value="1"/>
</dbReference>
<dbReference type="HAMAP" id="MF_00379">
    <property type="entry name" value="GTPase_MnmE"/>
    <property type="match status" value="1"/>
</dbReference>
<reference evidence="13 14" key="1">
    <citation type="journal article" date="2020" name="Front. Microbiol.">
        <title>Single-cell genomics of novel Actinobacteria with the Wood-Ljungdahl pathway discovered in a serpentinizing system.</title>
        <authorList>
            <person name="Merino N."/>
            <person name="Kawai M."/>
            <person name="Boyd E.S."/>
            <person name="Colman D.R."/>
            <person name="McGlynn S.E."/>
            <person name="Nealson K.H."/>
            <person name="Kurokawa K."/>
            <person name="Hongoh Y."/>
        </authorList>
    </citation>
    <scope>NUCLEOTIDE SEQUENCE [LARGE SCALE GENOMIC DNA]</scope>
    <source>
        <strain evidence="13 14">S47</strain>
    </source>
</reference>
<dbReference type="CDD" id="cd14858">
    <property type="entry name" value="TrmE_N"/>
    <property type="match status" value="1"/>
</dbReference>
<comment type="subunit">
    <text evidence="10">Homodimer. Heterotetramer of two MnmE and two MnmG subunits.</text>
</comment>
<feature type="binding site" evidence="10">
    <location>
        <position position="88"/>
    </location>
    <ligand>
        <name>(6S)-5-formyl-5,6,7,8-tetrahydrofolate</name>
        <dbReference type="ChEBI" id="CHEBI:57457"/>
    </ligand>
</feature>
<keyword evidence="5 10" id="KW-0547">Nucleotide-binding</keyword>
<keyword evidence="3 10" id="KW-0819">tRNA processing</keyword>
<comment type="cofactor">
    <cofactor evidence="10">
        <name>K(+)</name>
        <dbReference type="ChEBI" id="CHEBI:29103"/>
    </cofactor>
    <text evidence="10">Binds 1 potassium ion per subunit.</text>
</comment>
<evidence type="ECO:0000256" key="2">
    <source>
        <dbReference type="ARBA" id="ARBA00022490"/>
    </source>
</evidence>
<dbReference type="Gene3D" id="1.20.120.430">
    <property type="entry name" value="tRNA modification GTPase MnmE domain 2"/>
    <property type="match status" value="1"/>
</dbReference>
<dbReference type="GO" id="GO:0003924">
    <property type="term" value="F:GTPase activity"/>
    <property type="evidence" value="ECO:0007669"/>
    <property type="project" value="UniProtKB-UniRule"/>
</dbReference>
<feature type="binding site" evidence="10">
    <location>
        <position position="237"/>
    </location>
    <ligand>
        <name>Mg(2+)</name>
        <dbReference type="ChEBI" id="CHEBI:18420"/>
    </ligand>
</feature>
<dbReference type="Pfam" id="PF12631">
    <property type="entry name" value="MnmE_helical"/>
    <property type="match status" value="1"/>
</dbReference>
<feature type="binding site" evidence="10">
    <location>
        <position position="257"/>
    </location>
    <ligand>
        <name>K(+)</name>
        <dbReference type="ChEBI" id="CHEBI:29103"/>
    </ligand>
</feature>
<dbReference type="NCBIfam" id="TIGR00450">
    <property type="entry name" value="mnmE_trmE_thdF"/>
    <property type="match status" value="1"/>
</dbReference>
<dbReference type="FunFam" id="3.40.50.300:FF:000494">
    <property type="entry name" value="tRNA modification GTPase MnmE"/>
    <property type="match status" value="1"/>
</dbReference>
<dbReference type="NCBIfam" id="NF003661">
    <property type="entry name" value="PRK05291.1-3"/>
    <property type="match status" value="1"/>
</dbReference>
<evidence type="ECO:0000259" key="12">
    <source>
        <dbReference type="PROSITE" id="PS51709"/>
    </source>
</evidence>
<dbReference type="EMBL" id="BLSD01000016">
    <property type="protein sequence ID" value="GFP38806.1"/>
    <property type="molecule type" value="Genomic_DNA"/>
</dbReference>
<evidence type="ECO:0000256" key="1">
    <source>
        <dbReference type="ARBA" id="ARBA00011043"/>
    </source>
</evidence>
<dbReference type="GO" id="GO:0005829">
    <property type="term" value="C:cytosol"/>
    <property type="evidence" value="ECO:0007669"/>
    <property type="project" value="TreeGrafter"/>
</dbReference>
<evidence type="ECO:0000256" key="9">
    <source>
        <dbReference type="ARBA" id="ARBA00023134"/>
    </source>
</evidence>
<comment type="caution">
    <text evidence="13">The sequence shown here is derived from an EMBL/GenBank/DDBJ whole genome shotgun (WGS) entry which is preliminary data.</text>
</comment>
<comment type="caution">
    <text evidence="10">Lacks conserved residue(s) required for the propagation of feature annotation.</text>
</comment>
<evidence type="ECO:0000313" key="14">
    <source>
        <dbReference type="Proteomes" id="UP000569018"/>
    </source>
</evidence>
<dbReference type="InterPro" id="IPR027417">
    <property type="entry name" value="P-loop_NTPase"/>
</dbReference>
<keyword evidence="9 10" id="KW-0342">GTP-binding</keyword>
<dbReference type="FunFam" id="3.30.1360.120:FF:000003">
    <property type="entry name" value="tRNA modification GTPase MnmE"/>
    <property type="match status" value="1"/>
</dbReference>
<dbReference type="InterPro" id="IPR031168">
    <property type="entry name" value="G_TrmE"/>
</dbReference>
<feature type="binding site" evidence="10">
    <location>
        <begin position="277"/>
        <end position="280"/>
    </location>
    <ligand>
        <name>GTP</name>
        <dbReference type="ChEBI" id="CHEBI:37565"/>
    </ligand>
</feature>
<feature type="binding site" evidence="10">
    <location>
        <position position="252"/>
    </location>
    <ligand>
        <name>K(+)</name>
        <dbReference type="ChEBI" id="CHEBI:29103"/>
    </ligand>
</feature>
<dbReference type="InterPro" id="IPR025867">
    <property type="entry name" value="MnmE_helical"/>
</dbReference>
<feature type="binding site" evidence="10">
    <location>
        <position position="23"/>
    </location>
    <ligand>
        <name>(6S)-5-formyl-5,6,7,8-tetrahydrofolate</name>
        <dbReference type="ChEBI" id="CHEBI:57457"/>
    </ligand>
</feature>
<dbReference type="InterPro" id="IPR018948">
    <property type="entry name" value="GTP-bd_TrmE_N"/>
</dbReference>
<keyword evidence="2 10" id="KW-0963">Cytoplasm</keyword>
<feature type="binding site" evidence="10">
    <location>
        <position position="127"/>
    </location>
    <ligand>
        <name>(6S)-5-formyl-5,6,7,8-tetrahydrofolate</name>
        <dbReference type="ChEBI" id="CHEBI:57457"/>
    </ligand>
</feature>
<dbReference type="PANTHER" id="PTHR42714:SF2">
    <property type="entry name" value="TRNA MODIFICATION GTPASE GTPBP3, MITOCHONDRIAL"/>
    <property type="match status" value="1"/>
</dbReference>
<dbReference type="Pfam" id="PF01926">
    <property type="entry name" value="MMR_HSR1"/>
    <property type="match status" value="1"/>
</dbReference>
<evidence type="ECO:0000256" key="5">
    <source>
        <dbReference type="ARBA" id="ARBA00022741"/>
    </source>
</evidence>
<keyword evidence="8 10" id="KW-0630">Potassium</keyword>
<dbReference type="GO" id="GO:0042802">
    <property type="term" value="F:identical protein binding"/>
    <property type="evidence" value="ECO:0007669"/>
    <property type="project" value="UniProtKB-ARBA"/>
</dbReference>
<keyword evidence="7 10" id="KW-0460">Magnesium</keyword>
<dbReference type="EC" id="3.6.-.-" evidence="10"/>
<keyword evidence="4 10" id="KW-0479">Metal-binding</keyword>
<dbReference type="Proteomes" id="UP000569018">
    <property type="component" value="Unassembled WGS sequence"/>
</dbReference>
<dbReference type="NCBIfam" id="TIGR00231">
    <property type="entry name" value="small_GTP"/>
    <property type="match status" value="1"/>
</dbReference>
<dbReference type="InterPro" id="IPR005225">
    <property type="entry name" value="Small_GTP-bd"/>
</dbReference>
<dbReference type="GO" id="GO:0002098">
    <property type="term" value="P:tRNA wobble uridine modification"/>
    <property type="evidence" value="ECO:0007669"/>
    <property type="project" value="TreeGrafter"/>
</dbReference>
<feature type="binding site" evidence="10">
    <location>
        <begin position="233"/>
        <end position="238"/>
    </location>
    <ligand>
        <name>GTP</name>
        <dbReference type="ChEBI" id="CHEBI:37565"/>
    </ligand>
</feature>
<dbReference type="Gene3D" id="3.30.1360.120">
    <property type="entry name" value="Probable tRNA modification gtpase trme, domain 1"/>
    <property type="match status" value="1"/>
</dbReference>
<name>A0A6V8Q628_9ACTN</name>
<keyword evidence="6 10" id="KW-0378">Hydrolase</keyword>
<dbReference type="SUPFAM" id="SSF52540">
    <property type="entry name" value="P-loop containing nucleoside triphosphate hydrolases"/>
    <property type="match status" value="1"/>
</dbReference>
<comment type="subcellular location">
    <subcellularLocation>
        <location evidence="10">Cytoplasm</location>
    </subcellularLocation>
</comment>
<dbReference type="GO" id="GO:0005525">
    <property type="term" value="F:GTP binding"/>
    <property type="evidence" value="ECO:0007669"/>
    <property type="project" value="UniProtKB-UniRule"/>
</dbReference>
<evidence type="ECO:0000256" key="10">
    <source>
        <dbReference type="HAMAP-Rule" id="MF_00379"/>
    </source>
</evidence>
<evidence type="ECO:0000256" key="4">
    <source>
        <dbReference type="ARBA" id="ARBA00022723"/>
    </source>
</evidence>
<evidence type="ECO:0000313" key="13">
    <source>
        <dbReference type="EMBL" id="GFP38806.1"/>
    </source>
</evidence>
<evidence type="ECO:0000256" key="7">
    <source>
        <dbReference type="ARBA" id="ARBA00022842"/>
    </source>
</evidence>
<dbReference type="Gene3D" id="3.40.50.300">
    <property type="entry name" value="P-loop containing nucleotide triphosphate hydrolases"/>
    <property type="match status" value="1"/>
</dbReference>
<dbReference type="InterPro" id="IPR004520">
    <property type="entry name" value="GTPase_MnmE"/>
</dbReference>
<gene>
    <name evidence="10" type="primary">mnmE</name>
    <name evidence="10" type="synonym">trmE</name>
    <name evidence="13" type="ORF">HKBW3S47_00507</name>
</gene>
<protein>
    <recommendedName>
        <fullName evidence="10">tRNA modification GTPase MnmE</fullName>
        <ecNumber evidence="10">3.6.-.-</ecNumber>
    </recommendedName>
</protein>
<dbReference type="PRINTS" id="PR00326">
    <property type="entry name" value="GTP1OBG"/>
</dbReference>
<dbReference type="InterPro" id="IPR006073">
    <property type="entry name" value="GTP-bd"/>
</dbReference>
<feature type="binding site" evidence="10">
    <location>
        <position position="461"/>
    </location>
    <ligand>
        <name>(6S)-5-formyl-5,6,7,8-tetrahydrofolate</name>
        <dbReference type="ChEBI" id="CHEBI:57457"/>
    </ligand>
</feature>
<evidence type="ECO:0000256" key="11">
    <source>
        <dbReference type="RuleBase" id="RU003313"/>
    </source>
</evidence>
<comment type="function">
    <text evidence="10">Exhibits a very high intrinsic GTPase hydrolysis rate. Involved in the addition of a carboxymethylaminomethyl (cmnm) group at the wobble position (U34) of certain tRNAs, forming tRNA-cmnm(5)s(2)U34.</text>
</comment>
<evidence type="ECO:0000256" key="6">
    <source>
        <dbReference type="ARBA" id="ARBA00022801"/>
    </source>
</evidence>